<evidence type="ECO:0000256" key="4">
    <source>
        <dbReference type="ARBA" id="ARBA00023002"/>
    </source>
</evidence>
<evidence type="ECO:0000256" key="2">
    <source>
        <dbReference type="ARBA" id="ARBA00022630"/>
    </source>
</evidence>
<dbReference type="PANTHER" id="PTHR47178:SF3">
    <property type="entry name" value="FAD-BINDING DOMAIN-CONTAINING PROTEIN"/>
    <property type="match status" value="1"/>
</dbReference>
<dbReference type="PANTHER" id="PTHR47178">
    <property type="entry name" value="MONOOXYGENASE, FAD-BINDING"/>
    <property type="match status" value="1"/>
</dbReference>
<dbReference type="InterPro" id="IPR002938">
    <property type="entry name" value="FAD-bd"/>
</dbReference>
<name>A0A8H3PED0_9LECA</name>
<evidence type="ECO:0000313" key="8">
    <source>
        <dbReference type="Proteomes" id="UP000664534"/>
    </source>
</evidence>
<feature type="domain" description="FAD-binding" evidence="6">
    <location>
        <begin position="83"/>
        <end position="337"/>
    </location>
</feature>
<sequence length="371" mass="41286">MLGINCTVFEQEHFLNERQRDWSFGIYWAQSSLTECIPQSLLSRLNTAQVDPLHPPSPDDFIQVLNGKTTEELKSVPTPNYGKRLSNMWNKETKITATFEDGSELTGDLLVGADGSKSIVRKYLLSPEIAVLQPLPIMGLHATLILPSELAKKMVAELQDQVAVLTLHPAGLCVFFSIHQIPDHERPETWTWMPTMTFRHEGGHDGLTNPAEIRSVWDQYAEKFAEPFRSALLSLPQDAVIWRERLSQWPTVAWDNHQGSVTLAGDAAHPMTYPTFTKTDSDIQFSPADRGQGLNNAVHDAGNLCRALDQHVHDGKPLADVMAAYEAELVERGREAVISSGQNSMMAHDWEQLKLSPLFTQGIAGRGNGGR</sequence>
<evidence type="ECO:0000259" key="6">
    <source>
        <dbReference type="Pfam" id="PF01494"/>
    </source>
</evidence>
<dbReference type="Gene3D" id="3.50.50.60">
    <property type="entry name" value="FAD/NAD(P)-binding domain"/>
    <property type="match status" value="1"/>
</dbReference>
<keyword evidence="3" id="KW-0274">FAD</keyword>
<keyword evidence="5" id="KW-0503">Monooxygenase</keyword>
<dbReference type="InterPro" id="IPR036188">
    <property type="entry name" value="FAD/NAD-bd_sf"/>
</dbReference>
<dbReference type="Proteomes" id="UP000664534">
    <property type="component" value="Unassembled WGS sequence"/>
</dbReference>
<dbReference type="GO" id="GO:0071949">
    <property type="term" value="F:FAD binding"/>
    <property type="evidence" value="ECO:0007669"/>
    <property type="project" value="InterPro"/>
</dbReference>
<evidence type="ECO:0000256" key="1">
    <source>
        <dbReference type="ARBA" id="ARBA00001974"/>
    </source>
</evidence>
<dbReference type="GO" id="GO:0004497">
    <property type="term" value="F:monooxygenase activity"/>
    <property type="evidence" value="ECO:0007669"/>
    <property type="project" value="UniProtKB-KW"/>
</dbReference>
<comment type="caution">
    <text evidence="7">The sequence shown here is derived from an EMBL/GenBank/DDBJ whole genome shotgun (WGS) entry which is preliminary data.</text>
</comment>
<keyword evidence="2" id="KW-0285">Flavoprotein</keyword>
<dbReference type="OrthoDB" id="47494at2759"/>
<keyword evidence="4" id="KW-0560">Oxidoreductase</keyword>
<protein>
    <recommendedName>
        <fullName evidence="6">FAD-binding domain-containing protein</fullName>
    </recommendedName>
</protein>
<keyword evidence="8" id="KW-1185">Reference proteome</keyword>
<evidence type="ECO:0000256" key="3">
    <source>
        <dbReference type="ARBA" id="ARBA00022827"/>
    </source>
</evidence>
<dbReference type="EMBL" id="CAJPDT010000114">
    <property type="protein sequence ID" value="CAF9939047.1"/>
    <property type="molecule type" value="Genomic_DNA"/>
</dbReference>
<reference evidence="7" key="1">
    <citation type="submission" date="2021-03" db="EMBL/GenBank/DDBJ databases">
        <authorList>
            <person name="Tagirdzhanova G."/>
        </authorList>
    </citation>
    <scope>NUCLEOTIDE SEQUENCE</scope>
</reference>
<dbReference type="SUPFAM" id="SSF51905">
    <property type="entry name" value="FAD/NAD(P)-binding domain"/>
    <property type="match status" value="1"/>
</dbReference>
<evidence type="ECO:0000313" key="7">
    <source>
        <dbReference type="EMBL" id="CAF9939047.1"/>
    </source>
</evidence>
<dbReference type="Pfam" id="PF01494">
    <property type="entry name" value="FAD_binding_3"/>
    <property type="match status" value="1"/>
</dbReference>
<proteinExistence type="predicted"/>
<dbReference type="AlphaFoldDB" id="A0A8H3PED0"/>
<comment type="cofactor">
    <cofactor evidence="1">
        <name>FAD</name>
        <dbReference type="ChEBI" id="CHEBI:57692"/>
    </cofactor>
</comment>
<evidence type="ECO:0000256" key="5">
    <source>
        <dbReference type="ARBA" id="ARBA00023033"/>
    </source>
</evidence>
<gene>
    <name evidence="7" type="ORF">IMSHALPRED_001185</name>
</gene>
<accession>A0A8H3PED0</accession>
<organism evidence="7 8">
    <name type="scientific">Imshaugia aleurites</name>
    <dbReference type="NCBI Taxonomy" id="172621"/>
    <lineage>
        <taxon>Eukaryota</taxon>
        <taxon>Fungi</taxon>
        <taxon>Dikarya</taxon>
        <taxon>Ascomycota</taxon>
        <taxon>Pezizomycotina</taxon>
        <taxon>Lecanoromycetes</taxon>
        <taxon>OSLEUM clade</taxon>
        <taxon>Lecanoromycetidae</taxon>
        <taxon>Lecanorales</taxon>
        <taxon>Lecanorineae</taxon>
        <taxon>Parmeliaceae</taxon>
        <taxon>Imshaugia</taxon>
    </lineage>
</organism>